<proteinExistence type="predicted"/>
<name>A0A8D8CHE0_CULPI</name>
<dbReference type="EMBL" id="HBUE01178466">
    <property type="protein sequence ID" value="CAG6518942.1"/>
    <property type="molecule type" value="Transcribed_RNA"/>
</dbReference>
<feature type="region of interest" description="Disordered" evidence="1">
    <location>
        <begin position="1"/>
        <end position="90"/>
    </location>
</feature>
<sequence>MGTARVAGRQQPGHQLGRVRQHRVAHSGRFQRLCEPRLERGGSTAAAHTDRPQRKGHGGQIPRIGLSSHRKSRPDAQSLGPQESFMHRNQVRRLELQRPRHDGQLVHHQRAL</sequence>
<protein>
    <submittedName>
        <fullName evidence="2">(northern house mosquito) hypothetical protein</fullName>
    </submittedName>
</protein>
<reference evidence="2" key="1">
    <citation type="submission" date="2021-05" db="EMBL/GenBank/DDBJ databases">
        <authorList>
            <person name="Alioto T."/>
            <person name="Alioto T."/>
            <person name="Gomez Garrido J."/>
        </authorList>
    </citation>
    <scope>NUCLEOTIDE SEQUENCE</scope>
</reference>
<dbReference type="AlphaFoldDB" id="A0A8D8CHE0"/>
<dbReference type="EMBL" id="HBUE01178467">
    <property type="protein sequence ID" value="CAG6518944.1"/>
    <property type="molecule type" value="Transcribed_RNA"/>
</dbReference>
<accession>A0A8D8CHE0</accession>
<dbReference type="EMBL" id="HBUE01284042">
    <property type="protein sequence ID" value="CAG6570492.1"/>
    <property type="molecule type" value="Transcribed_RNA"/>
</dbReference>
<feature type="compositionally biased region" description="Basic residues" evidence="1">
    <location>
        <begin position="17"/>
        <end position="26"/>
    </location>
</feature>
<dbReference type="EMBL" id="HBUE01123444">
    <property type="protein sequence ID" value="CAG6493367.1"/>
    <property type="molecule type" value="Transcribed_RNA"/>
</dbReference>
<dbReference type="EMBL" id="HBUE01284041">
    <property type="protein sequence ID" value="CAG6570490.1"/>
    <property type="molecule type" value="Transcribed_RNA"/>
</dbReference>
<evidence type="ECO:0000313" key="2">
    <source>
        <dbReference type="EMBL" id="CAG6493367.1"/>
    </source>
</evidence>
<evidence type="ECO:0000256" key="1">
    <source>
        <dbReference type="SAM" id="MobiDB-lite"/>
    </source>
</evidence>
<organism evidence="2">
    <name type="scientific">Culex pipiens</name>
    <name type="common">House mosquito</name>
    <dbReference type="NCBI Taxonomy" id="7175"/>
    <lineage>
        <taxon>Eukaryota</taxon>
        <taxon>Metazoa</taxon>
        <taxon>Ecdysozoa</taxon>
        <taxon>Arthropoda</taxon>
        <taxon>Hexapoda</taxon>
        <taxon>Insecta</taxon>
        <taxon>Pterygota</taxon>
        <taxon>Neoptera</taxon>
        <taxon>Endopterygota</taxon>
        <taxon>Diptera</taxon>
        <taxon>Nematocera</taxon>
        <taxon>Culicoidea</taxon>
        <taxon>Culicidae</taxon>
        <taxon>Culicinae</taxon>
        <taxon>Culicini</taxon>
        <taxon>Culex</taxon>
        <taxon>Culex</taxon>
    </lineage>
</organism>
<dbReference type="EMBL" id="HBUE01123445">
    <property type="protein sequence ID" value="CAG6493369.1"/>
    <property type="molecule type" value="Transcribed_RNA"/>
</dbReference>